<dbReference type="Gene3D" id="3.40.50.200">
    <property type="entry name" value="Peptidase S8/S53 domain"/>
    <property type="match status" value="1"/>
</dbReference>
<dbReference type="InterPro" id="IPR050131">
    <property type="entry name" value="Peptidase_S8_subtilisin-like"/>
</dbReference>
<dbReference type="EMBL" id="MGJP01000069">
    <property type="protein sequence ID" value="OGN08066.1"/>
    <property type="molecule type" value="Genomic_DNA"/>
</dbReference>
<dbReference type="InterPro" id="IPR034202">
    <property type="entry name" value="Subtilisin_Carlsberg-like"/>
</dbReference>
<dbReference type="InterPro" id="IPR015500">
    <property type="entry name" value="Peptidase_S8_subtilisin-rel"/>
</dbReference>
<feature type="active site" description="Charge relay system" evidence="6">
    <location>
        <position position="152"/>
    </location>
</feature>
<dbReference type="AlphaFoldDB" id="A0A1F8F739"/>
<keyword evidence="7" id="KW-0732">Signal</keyword>
<protein>
    <recommendedName>
        <fullName evidence="8">Peptidase S8/S53 domain-containing protein</fullName>
    </recommendedName>
</protein>
<proteinExistence type="inferred from homology"/>
<name>A0A1F8F739_9BACT</name>
<evidence type="ECO:0000259" key="8">
    <source>
        <dbReference type="Pfam" id="PF00082"/>
    </source>
</evidence>
<dbReference type="InterPro" id="IPR023828">
    <property type="entry name" value="Peptidase_S8_Ser-AS"/>
</dbReference>
<dbReference type="PANTHER" id="PTHR43806">
    <property type="entry name" value="PEPTIDASE S8"/>
    <property type="match status" value="1"/>
</dbReference>
<dbReference type="InterPro" id="IPR000209">
    <property type="entry name" value="Peptidase_S8/S53_dom"/>
</dbReference>
<feature type="domain" description="Peptidase S8/S53" evidence="8">
    <location>
        <begin position="143"/>
        <end position="407"/>
    </location>
</feature>
<comment type="caution">
    <text evidence="9">The sequence shown here is derived from an EMBL/GenBank/DDBJ whole genome shotgun (WGS) entry which is preliminary data.</text>
</comment>
<keyword evidence="3" id="KW-0479">Metal-binding</keyword>
<organism evidence="9 10">
    <name type="scientific">Candidatus Yanofskybacteria bacterium RIFCSPHIGHO2_02_FULL_41_11</name>
    <dbReference type="NCBI Taxonomy" id="1802675"/>
    <lineage>
        <taxon>Bacteria</taxon>
        <taxon>Candidatus Yanofskyibacteriota</taxon>
    </lineage>
</organism>
<feature type="active site" description="Charge relay system" evidence="6">
    <location>
        <position position="359"/>
    </location>
</feature>
<dbReference type="GO" id="GO:0046872">
    <property type="term" value="F:metal ion binding"/>
    <property type="evidence" value="ECO:0007669"/>
    <property type="project" value="UniProtKB-KW"/>
</dbReference>
<evidence type="ECO:0000256" key="6">
    <source>
        <dbReference type="PROSITE-ProRule" id="PRU01240"/>
    </source>
</evidence>
<reference evidence="9 10" key="1">
    <citation type="journal article" date="2016" name="Nat. Commun.">
        <title>Thousands of microbial genomes shed light on interconnected biogeochemical processes in an aquifer system.</title>
        <authorList>
            <person name="Anantharaman K."/>
            <person name="Brown C.T."/>
            <person name="Hug L.A."/>
            <person name="Sharon I."/>
            <person name="Castelle C.J."/>
            <person name="Probst A.J."/>
            <person name="Thomas B.C."/>
            <person name="Singh A."/>
            <person name="Wilkins M.J."/>
            <person name="Karaoz U."/>
            <person name="Brodie E.L."/>
            <person name="Williams K.H."/>
            <person name="Hubbard S.S."/>
            <person name="Banfield J.F."/>
        </authorList>
    </citation>
    <scope>NUCLEOTIDE SEQUENCE [LARGE SCALE GENOMIC DNA]</scope>
</reference>
<dbReference type="PANTHER" id="PTHR43806:SF11">
    <property type="entry name" value="CEREVISIN-RELATED"/>
    <property type="match status" value="1"/>
</dbReference>
<dbReference type="PROSITE" id="PS00137">
    <property type="entry name" value="SUBTILASE_HIS"/>
    <property type="match status" value="1"/>
</dbReference>
<keyword evidence="5 6" id="KW-0720">Serine protease</keyword>
<dbReference type="PROSITE" id="PS51892">
    <property type="entry name" value="SUBTILASE"/>
    <property type="match status" value="1"/>
</dbReference>
<feature type="chain" id="PRO_5009535454" description="Peptidase S8/S53 domain-containing protein" evidence="7">
    <location>
        <begin position="25"/>
        <end position="411"/>
    </location>
</feature>
<gene>
    <name evidence="9" type="ORF">A3J46_01420</name>
</gene>
<evidence type="ECO:0000256" key="5">
    <source>
        <dbReference type="ARBA" id="ARBA00022825"/>
    </source>
</evidence>
<evidence type="ECO:0000256" key="4">
    <source>
        <dbReference type="ARBA" id="ARBA00022801"/>
    </source>
</evidence>
<sequence length="411" mass="43672">MDTKKIAYLLTFSLILGFSGFAYGAEEDTRYLVKSHSGFWKKSFGVRHEFIDGFTTDLSDWQLKVSKMFGVETVPVKKLYVLPESNQTETEGSMNKEKEKGKLDIDVKAKPTISARPTPSAQLSWGVRSVYGNNPTLVKTSGGSGVNLAVLDTGVLKNHIDLKNRVSQCKDFTSFKTPIINGQCEDKNGHGTHVAGVIAADGGSDGKGIYGVAPESSLLVYKVCGNNGSCWSDDIAVAIRNAADGGANIISMSLGSDSESSLITDAISYAVDKNVLVVAAAGNDGPYVGSIDYPAANKNVIAVGAFDVSSSIAEWSSRGVNSTTTPYVVEEQDIEFAAPGVNVESTWKDGGYVILSGTSMSTPHVSGLAAKLWQKNALDPDSATRSLLQQFSQDLIPAGDDDSSGWGFPHL</sequence>
<dbReference type="InterPro" id="IPR022398">
    <property type="entry name" value="Peptidase_S8_His-AS"/>
</dbReference>
<evidence type="ECO:0000313" key="10">
    <source>
        <dbReference type="Proteomes" id="UP000177167"/>
    </source>
</evidence>
<evidence type="ECO:0000313" key="9">
    <source>
        <dbReference type="EMBL" id="OGN08066.1"/>
    </source>
</evidence>
<feature type="active site" description="Charge relay system" evidence="6">
    <location>
        <position position="190"/>
    </location>
</feature>
<dbReference type="GO" id="GO:0006508">
    <property type="term" value="P:proteolysis"/>
    <property type="evidence" value="ECO:0007669"/>
    <property type="project" value="UniProtKB-KW"/>
</dbReference>
<accession>A0A1F8F739</accession>
<dbReference type="CDD" id="cd07477">
    <property type="entry name" value="Peptidases_S8_Subtilisin_subset"/>
    <property type="match status" value="1"/>
</dbReference>
<evidence type="ECO:0000256" key="7">
    <source>
        <dbReference type="SAM" id="SignalP"/>
    </source>
</evidence>
<keyword evidence="2 6" id="KW-0645">Protease</keyword>
<evidence type="ECO:0000256" key="3">
    <source>
        <dbReference type="ARBA" id="ARBA00022723"/>
    </source>
</evidence>
<feature type="signal peptide" evidence="7">
    <location>
        <begin position="1"/>
        <end position="24"/>
    </location>
</feature>
<evidence type="ECO:0000256" key="2">
    <source>
        <dbReference type="ARBA" id="ARBA00022670"/>
    </source>
</evidence>
<keyword evidence="4 6" id="KW-0378">Hydrolase</keyword>
<dbReference type="PRINTS" id="PR00723">
    <property type="entry name" value="SUBTILISIN"/>
</dbReference>
<dbReference type="Proteomes" id="UP000177167">
    <property type="component" value="Unassembled WGS sequence"/>
</dbReference>
<dbReference type="Pfam" id="PF00082">
    <property type="entry name" value="Peptidase_S8"/>
    <property type="match status" value="1"/>
</dbReference>
<dbReference type="SUPFAM" id="SSF52743">
    <property type="entry name" value="Subtilisin-like"/>
    <property type="match status" value="1"/>
</dbReference>
<comment type="similarity">
    <text evidence="1 6">Belongs to the peptidase S8 family.</text>
</comment>
<dbReference type="InterPro" id="IPR036852">
    <property type="entry name" value="Peptidase_S8/S53_dom_sf"/>
</dbReference>
<evidence type="ECO:0000256" key="1">
    <source>
        <dbReference type="ARBA" id="ARBA00011073"/>
    </source>
</evidence>
<dbReference type="GO" id="GO:0004252">
    <property type="term" value="F:serine-type endopeptidase activity"/>
    <property type="evidence" value="ECO:0007669"/>
    <property type="project" value="UniProtKB-UniRule"/>
</dbReference>
<dbReference type="PROSITE" id="PS00138">
    <property type="entry name" value="SUBTILASE_SER"/>
    <property type="match status" value="1"/>
</dbReference>